<organism evidence="1 2">
    <name type="scientific">Salmonella schwarzengrund (strain CVM19633)</name>
    <dbReference type="NCBI Taxonomy" id="439843"/>
    <lineage>
        <taxon>Bacteria</taxon>
        <taxon>Pseudomonadati</taxon>
        <taxon>Pseudomonadota</taxon>
        <taxon>Gammaproteobacteria</taxon>
        <taxon>Enterobacterales</taxon>
        <taxon>Enterobacteriaceae</taxon>
        <taxon>Salmonella</taxon>
    </lineage>
</organism>
<dbReference type="EMBL" id="CP001127">
    <property type="protein sequence ID" value="ACF91874.1"/>
    <property type="molecule type" value="Genomic_DNA"/>
</dbReference>
<gene>
    <name evidence="1" type="ordered locus">SeSA_A2893</name>
</gene>
<accession>A0A0N1QZ01</accession>
<evidence type="ECO:0000313" key="1">
    <source>
        <dbReference type="EMBL" id="ACF91874.1"/>
    </source>
</evidence>
<proteinExistence type="predicted"/>
<evidence type="ECO:0000313" key="2">
    <source>
        <dbReference type="Proteomes" id="UP000001865"/>
    </source>
</evidence>
<dbReference type="AlphaFoldDB" id="A0A0N1QZ01"/>
<reference evidence="1 2" key="1">
    <citation type="journal article" date="2011" name="J. Bacteriol.">
        <title>Comparative genomics of 28 Salmonella enterica isolates: evidence for CRISPR-mediated adaptive sublineage evolution.</title>
        <authorList>
            <person name="Fricke W.F."/>
            <person name="Mammel M.K."/>
            <person name="McDermott P.F."/>
            <person name="Tartera C."/>
            <person name="White D.G."/>
            <person name="Leclerc J.E."/>
            <person name="Ravel J."/>
            <person name="Cebula T.A."/>
        </authorList>
    </citation>
    <scope>NUCLEOTIDE SEQUENCE [LARGE SCALE GENOMIC DNA]</scope>
    <source>
        <strain evidence="1 2">CVM19633</strain>
    </source>
</reference>
<protein>
    <submittedName>
        <fullName evidence="1">Uncharacterized protein</fullName>
    </submittedName>
</protein>
<dbReference type="RefSeq" id="WP_000214709.1">
    <property type="nucleotide sequence ID" value="NC_011094.1"/>
</dbReference>
<dbReference type="Proteomes" id="UP000001865">
    <property type="component" value="Chromosome"/>
</dbReference>
<dbReference type="KEGG" id="sew:SeSA_A2893"/>
<dbReference type="HOGENOM" id="CLU_612347_0_0_6"/>
<name>A0A0N1QZ01_SALSV</name>
<sequence length="447" mass="51273">MTTYASYLPESQIITLRKDFPAFTDPEKLDGFINPEQFGVFFHEWIHFLHNISTINGFSIFCTQNILWSNFRWAMDNQDVCLGSNDMDPAHIESNKNFLSYIRSNRSLHECKLPYYAKVNDLYFEDAIIHDMEVADGSVICTSLIKCTISHSENKYDLDLGVLEILESAAFMLECRCINAMNGSPQEAPFYPYHTIKGLAAKIAPSLNDEDIICCMLASLQSNNPPQVLFNLIHKCELLHSDCRYEHLVAEVKKQLSEQDRTISESLNQIIQMIPVDEPMGNFIKLTLNRISNNLNYRKQKPFFELDIIKKITEKTEFMNEVIQKFGGCTIIQVRHGDDNEPQRDIMYDFCLPENNDSILFGSKMLRACFHFIFIHFKFSGEIIKTEELNISPRNKCPFYTVCCASIRANNSNICAESPWKSMSINNNEGCYYAAAIKATNPPVLPD</sequence>